<dbReference type="Gene3D" id="3.40.190.10">
    <property type="entry name" value="Periplasmic binding protein-like II"/>
    <property type="match status" value="2"/>
</dbReference>
<reference evidence="9" key="1">
    <citation type="journal article" date="2020" name="mSystems">
        <title>Genome- and Community-Level Interaction Insights into Carbon Utilization and Element Cycling Functions of Hydrothermarchaeota in Hydrothermal Sediment.</title>
        <authorList>
            <person name="Zhou Z."/>
            <person name="Liu Y."/>
            <person name="Xu W."/>
            <person name="Pan J."/>
            <person name="Luo Z.H."/>
            <person name="Li M."/>
        </authorList>
    </citation>
    <scope>NUCLEOTIDE SEQUENCE [LARGE SCALE GENOMIC DNA]</scope>
    <source>
        <strain evidence="9">SpSt-87</strain>
    </source>
</reference>
<keyword evidence="4" id="KW-0732">Signal</keyword>
<dbReference type="AlphaFoldDB" id="A0A7C3RK01"/>
<keyword evidence="5" id="KW-0472">Membrane</keyword>
<keyword evidence="7" id="KW-0449">Lipoprotein</keyword>
<dbReference type="InterPro" id="IPR001638">
    <property type="entry name" value="Solute-binding_3/MltF_N"/>
</dbReference>
<evidence type="ECO:0000256" key="3">
    <source>
        <dbReference type="ARBA" id="ARBA00010742"/>
    </source>
</evidence>
<dbReference type="GO" id="GO:0016020">
    <property type="term" value="C:membrane"/>
    <property type="evidence" value="ECO:0007669"/>
    <property type="project" value="UniProtKB-SubCell"/>
</dbReference>
<evidence type="ECO:0000256" key="6">
    <source>
        <dbReference type="ARBA" id="ARBA00023139"/>
    </source>
</evidence>
<gene>
    <name evidence="9" type="ORF">ENW66_00720</name>
</gene>
<evidence type="ECO:0000256" key="7">
    <source>
        <dbReference type="ARBA" id="ARBA00023288"/>
    </source>
</evidence>
<comment type="caution">
    <text evidence="9">The sequence shown here is derived from an EMBL/GenBank/DDBJ whole genome shotgun (WGS) entry which is preliminary data.</text>
</comment>
<protein>
    <submittedName>
        <fullName evidence="9">Transporter substrate-binding domain-containing protein</fullName>
    </submittedName>
</protein>
<dbReference type="PROSITE" id="PS51257">
    <property type="entry name" value="PROKAR_LIPOPROTEIN"/>
    <property type="match status" value="1"/>
</dbReference>
<evidence type="ECO:0000256" key="2">
    <source>
        <dbReference type="ARBA" id="ARBA00004635"/>
    </source>
</evidence>
<dbReference type="EMBL" id="DTLB01000002">
    <property type="protein sequence ID" value="HFW31465.1"/>
    <property type="molecule type" value="Genomic_DNA"/>
</dbReference>
<name>A0A7C3RK01_ARCFL</name>
<dbReference type="InterPro" id="IPR004872">
    <property type="entry name" value="Lipoprotein_NlpA"/>
</dbReference>
<evidence type="ECO:0000256" key="4">
    <source>
        <dbReference type="ARBA" id="ARBA00022729"/>
    </source>
</evidence>
<dbReference type="Pfam" id="PF03180">
    <property type="entry name" value="Lipoprotein_9"/>
    <property type="match status" value="1"/>
</dbReference>
<keyword evidence="6" id="KW-0564">Palmitate</keyword>
<dbReference type="PANTHER" id="PTHR30024">
    <property type="entry name" value="ALIPHATIC SULFONATES-BINDING PROTEIN-RELATED"/>
    <property type="match status" value="1"/>
</dbReference>
<evidence type="ECO:0000256" key="1">
    <source>
        <dbReference type="ARBA" id="ARBA00004418"/>
    </source>
</evidence>
<dbReference type="CDD" id="cd13652">
    <property type="entry name" value="PBP2_ThiY_THI5_like_1"/>
    <property type="match status" value="1"/>
</dbReference>
<dbReference type="GO" id="GO:0042597">
    <property type="term" value="C:periplasmic space"/>
    <property type="evidence" value="ECO:0007669"/>
    <property type="project" value="UniProtKB-SubCell"/>
</dbReference>
<accession>A0A7C3RK01</accession>
<comment type="similarity">
    <text evidence="3">Belongs to the bacterial solute-binding protein SsuA/TauA family.</text>
</comment>
<evidence type="ECO:0000259" key="8">
    <source>
        <dbReference type="SMART" id="SM00062"/>
    </source>
</evidence>
<evidence type="ECO:0000313" key="9">
    <source>
        <dbReference type="EMBL" id="HFW31465.1"/>
    </source>
</evidence>
<dbReference type="PANTHER" id="PTHR30024:SF47">
    <property type="entry name" value="TAURINE-BINDING PERIPLASMIC PROTEIN"/>
    <property type="match status" value="1"/>
</dbReference>
<comment type="subcellular location">
    <subcellularLocation>
        <location evidence="2">Membrane</location>
        <topology evidence="2">Lipid-anchor</topology>
    </subcellularLocation>
    <subcellularLocation>
        <location evidence="1">Periplasm</location>
    </subcellularLocation>
</comment>
<dbReference type="SUPFAM" id="SSF53850">
    <property type="entry name" value="Periplasmic binding protein-like II"/>
    <property type="match status" value="1"/>
</dbReference>
<organism evidence="9">
    <name type="scientific">Archaeoglobus fulgidus</name>
    <dbReference type="NCBI Taxonomy" id="2234"/>
    <lineage>
        <taxon>Archaea</taxon>
        <taxon>Methanobacteriati</taxon>
        <taxon>Methanobacteriota</taxon>
        <taxon>Archaeoglobi</taxon>
        <taxon>Archaeoglobales</taxon>
        <taxon>Archaeoglobaceae</taxon>
        <taxon>Archaeoglobus</taxon>
    </lineage>
</organism>
<evidence type="ECO:0000256" key="5">
    <source>
        <dbReference type="ARBA" id="ARBA00023136"/>
    </source>
</evidence>
<proteinExistence type="inferred from homology"/>
<feature type="domain" description="Solute-binding protein family 3/N-terminal" evidence="8">
    <location>
        <begin position="25"/>
        <end position="246"/>
    </location>
</feature>
<dbReference type="SMART" id="SM00062">
    <property type="entry name" value="PBPb"/>
    <property type="match status" value="1"/>
</dbReference>
<sequence length="301" mass="33676">MRWMAAVLLIAALLLGCAQSGQPEKIRVGILPIEDSLPVVIAEESGLFKKSGLDVELIHFSSAVERDAALTAGEIDAVITDPLAVILLRDKGYDIRIASLCLGKTPEEGVFAILASPNSEIKEVEDLNGKEIAVSLNTIIEYALDLMLSDYNISYTKISIPKIPVRMQALLNGNIEVAVLPEPLASYAVSKGAKLILSDAMLNESITQTVIVFRGDVEEEKIQKFLEAYREAVREINSNKEKYREKFIEIARVPEDIARNYPVPDYPEPQQLPKEYYERYLKWAVQRGLIEKEVPYEEVIR</sequence>